<dbReference type="SMART" id="SM00232">
    <property type="entry name" value="JAB_MPN"/>
    <property type="match status" value="1"/>
</dbReference>
<keyword evidence="5" id="KW-0833">Ubl conjugation pathway</keyword>
<dbReference type="Pfam" id="PF01398">
    <property type="entry name" value="JAB"/>
    <property type="match status" value="1"/>
</dbReference>
<evidence type="ECO:0000256" key="1">
    <source>
        <dbReference type="ARBA" id="ARBA00001947"/>
    </source>
</evidence>
<dbReference type="InterPro" id="IPR000555">
    <property type="entry name" value="JAMM/MPN+_dom"/>
</dbReference>
<dbReference type="GO" id="GO:0006508">
    <property type="term" value="P:proteolysis"/>
    <property type="evidence" value="ECO:0007669"/>
    <property type="project" value="UniProtKB-KW"/>
</dbReference>
<comment type="similarity">
    <text evidence="2">Belongs to the peptidase M67C family.</text>
</comment>
<dbReference type="GO" id="GO:0061578">
    <property type="term" value="F:K63-linked deubiquitinase activity"/>
    <property type="evidence" value="ECO:0007669"/>
    <property type="project" value="InterPro"/>
</dbReference>
<evidence type="ECO:0000256" key="3">
    <source>
        <dbReference type="ARBA" id="ARBA00022670"/>
    </source>
</evidence>
<accession>A0A0P9H1K5</accession>
<organism evidence="10 11">
    <name type="scientific">Rhodotorula graminis (strain WP1)</name>
    <dbReference type="NCBI Taxonomy" id="578459"/>
    <lineage>
        <taxon>Eukaryota</taxon>
        <taxon>Fungi</taxon>
        <taxon>Dikarya</taxon>
        <taxon>Basidiomycota</taxon>
        <taxon>Pucciniomycotina</taxon>
        <taxon>Microbotryomycetes</taxon>
        <taxon>Sporidiobolales</taxon>
        <taxon>Sporidiobolaceae</taxon>
        <taxon>Rhodotorula</taxon>
    </lineage>
</organism>
<sequence length="212" mass="22747">MSSIETYGASNVPPAARNEAGVVLRPVVLPSRLISHFMNVVAAHNTALNIETCGLLLGTQARSLPQQKDDRLVVSHLLVPKQAGTPDTCTATNDEETFAFQEERGLMTLGWIHTHPTQSIFLSSLDLHTHLGFQLLLREAIAVVCAPSASDDEPQCGVFRITDPPGMGAVAACGEGGAFHPHPPLPLYTDVDEDGGHCQVDDDAPFECVDMR</sequence>
<comment type="cofactor">
    <cofactor evidence="1">
        <name>Zn(2+)</name>
        <dbReference type="ChEBI" id="CHEBI:29105"/>
    </cofactor>
</comment>
<dbReference type="GO" id="GO:0016020">
    <property type="term" value="C:membrane"/>
    <property type="evidence" value="ECO:0007669"/>
    <property type="project" value="TreeGrafter"/>
</dbReference>
<dbReference type="CDD" id="cd08066">
    <property type="entry name" value="MPN_AMSH_like"/>
    <property type="match status" value="1"/>
</dbReference>
<evidence type="ECO:0000256" key="7">
    <source>
        <dbReference type="ARBA" id="ARBA00022833"/>
    </source>
</evidence>
<dbReference type="OMA" id="QYSYQAM"/>
<evidence type="ECO:0000256" key="5">
    <source>
        <dbReference type="ARBA" id="ARBA00022786"/>
    </source>
</evidence>
<protein>
    <recommendedName>
        <fullName evidence="9">MPN domain-containing protein</fullName>
    </recommendedName>
</protein>
<evidence type="ECO:0000313" key="10">
    <source>
        <dbReference type="EMBL" id="KPV73864.1"/>
    </source>
</evidence>
<dbReference type="GO" id="GO:0005768">
    <property type="term" value="C:endosome"/>
    <property type="evidence" value="ECO:0007669"/>
    <property type="project" value="TreeGrafter"/>
</dbReference>
<dbReference type="PANTHER" id="PTHR12947:SF13">
    <property type="entry name" value="FI19924P1"/>
    <property type="match status" value="1"/>
</dbReference>
<dbReference type="SUPFAM" id="SSF102712">
    <property type="entry name" value="JAB1/MPN domain"/>
    <property type="match status" value="1"/>
</dbReference>
<name>A0A0P9H1K5_RHOGW</name>
<dbReference type="RefSeq" id="XP_018269913.1">
    <property type="nucleotide sequence ID" value="XM_018412319.1"/>
</dbReference>
<dbReference type="InterPro" id="IPR044098">
    <property type="entry name" value="STAMBP/STALP-like_MPN"/>
</dbReference>
<dbReference type="GO" id="GO:0046872">
    <property type="term" value="F:metal ion binding"/>
    <property type="evidence" value="ECO:0007669"/>
    <property type="project" value="UniProtKB-KW"/>
</dbReference>
<dbReference type="InterPro" id="IPR037518">
    <property type="entry name" value="MPN"/>
</dbReference>
<evidence type="ECO:0000256" key="6">
    <source>
        <dbReference type="ARBA" id="ARBA00022801"/>
    </source>
</evidence>
<evidence type="ECO:0000259" key="9">
    <source>
        <dbReference type="PROSITE" id="PS50249"/>
    </source>
</evidence>
<dbReference type="GeneID" id="28972768"/>
<dbReference type="Gene3D" id="3.40.140.10">
    <property type="entry name" value="Cytidine Deaminase, domain 2"/>
    <property type="match status" value="1"/>
</dbReference>
<evidence type="ECO:0000256" key="4">
    <source>
        <dbReference type="ARBA" id="ARBA00022723"/>
    </source>
</evidence>
<keyword evidence="11" id="KW-1185">Reference proteome</keyword>
<evidence type="ECO:0000256" key="2">
    <source>
        <dbReference type="ARBA" id="ARBA00010981"/>
    </source>
</evidence>
<keyword evidence="4" id="KW-0479">Metal-binding</keyword>
<keyword evidence="6" id="KW-0378">Hydrolase</keyword>
<proteinExistence type="inferred from homology"/>
<dbReference type="OrthoDB" id="3640at2759"/>
<keyword evidence="8" id="KW-0482">Metalloprotease</keyword>
<dbReference type="GO" id="GO:0140492">
    <property type="term" value="F:metal-dependent deubiquitinase activity"/>
    <property type="evidence" value="ECO:0007669"/>
    <property type="project" value="InterPro"/>
</dbReference>
<dbReference type="GO" id="GO:0070536">
    <property type="term" value="P:protein K63-linked deubiquitination"/>
    <property type="evidence" value="ECO:0007669"/>
    <property type="project" value="InterPro"/>
</dbReference>
<keyword evidence="3" id="KW-0645">Protease</keyword>
<gene>
    <name evidence="10" type="ORF">RHOBADRAFT_16473</name>
</gene>
<dbReference type="PANTHER" id="PTHR12947">
    <property type="entry name" value="AMSH-LIKE PROTEASE"/>
    <property type="match status" value="1"/>
</dbReference>
<dbReference type="STRING" id="578459.A0A0P9H1K5"/>
<dbReference type="EMBL" id="KQ474081">
    <property type="protein sequence ID" value="KPV73864.1"/>
    <property type="molecule type" value="Genomic_DNA"/>
</dbReference>
<keyword evidence="7" id="KW-0862">Zinc</keyword>
<dbReference type="PROSITE" id="PS50249">
    <property type="entry name" value="MPN"/>
    <property type="match status" value="1"/>
</dbReference>
<reference evidence="10 11" key="1">
    <citation type="journal article" date="2015" name="Front. Microbiol.">
        <title>Genome sequence of the plant growth promoting endophytic yeast Rhodotorula graminis WP1.</title>
        <authorList>
            <person name="Firrincieli A."/>
            <person name="Otillar R."/>
            <person name="Salamov A."/>
            <person name="Schmutz J."/>
            <person name="Khan Z."/>
            <person name="Redman R.S."/>
            <person name="Fleck N.D."/>
            <person name="Lindquist E."/>
            <person name="Grigoriev I.V."/>
            <person name="Doty S.L."/>
        </authorList>
    </citation>
    <scope>NUCLEOTIDE SEQUENCE [LARGE SCALE GENOMIC DNA]</scope>
    <source>
        <strain evidence="10 11">WP1</strain>
    </source>
</reference>
<evidence type="ECO:0000256" key="8">
    <source>
        <dbReference type="ARBA" id="ARBA00023049"/>
    </source>
</evidence>
<dbReference type="AlphaFoldDB" id="A0A0P9H1K5"/>
<dbReference type="Proteomes" id="UP000053890">
    <property type="component" value="Unassembled WGS sequence"/>
</dbReference>
<evidence type="ECO:0000313" key="11">
    <source>
        <dbReference type="Proteomes" id="UP000053890"/>
    </source>
</evidence>
<feature type="domain" description="MPN" evidence="9">
    <location>
        <begin position="22"/>
        <end position="165"/>
    </location>
</feature>